<protein>
    <submittedName>
        <fullName evidence="2">Uncharacterized protein</fullName>
    </submittedName>
</protein>
<dbReference type="WBParaSite" id="MBELARI_LOCUS15254">
    <property type="protein sequence ID" value="MBELARI_LOCUS15254"/>
    <property type="gene ID" value="MBELARI_LOCUS15254"/>
</dbReference>
<reference evidence="2" key="1">
    <citation type="submission" date="2024-02" db="UniProtKB">
        <authorList>
            <consortium name="WormBaseParasite"/>
        </authorList>
    </citation>
    <scope>IDENTIFICATION</scope>
</reference>
<accession>A0AAF3EMU0</accession>
<name>A0AAF3EMU0_9BILA</name>
<proteinExistence type="predicted"/>
<organism evidence="1 2">
    <name type="scientific">Mesorhabditis belari</name>
    <dbReference type="NCBI Taxonomy" id="2138241"/>
    <lineage>
        <taxon>Eukaryota</taxon>
        <taxon>Metazoa</taxon>
        <taxon>Ecdysozoa</taxon>
        <taxon>Nematoda</taxon>
        <taxon>Chromadorea</taxon>
        <taxon>Rhabditida</taxon>
        <taxon>Rhabditina</taxon>
        <taxon>Rhabditomorpha</taxon>
        <taxon>Rhabditoidea</taxon>
        <taxon>Rhabditidae</taxon>
        <taxon>Mesorhabditinae</taxon>
        <taxon>Mesorhabditis</taxon>
    </lineage>
</organism>
<keyword evidence="1" id="KW-1185">Reference proteome</keyword>
<dbReference type="AlphaFoldDB" id="A0AAF3EMU0"/>
<sequence>MARLQDRSRETARSQGSVEQANVDIEDILSVHQRETKTTEWARFLPLIQYRKNIRFHSGRNFLNSQIRGIMTPNFNLGLCSKR</sequence>
<evidence type="ECO:0000313" key="1">
    <source>
        <dbReference type="Proteomes" id="UP000887575"/>
    </source>
</evidence>
<evidence type="ECO:0000313" key="2">
    <source>
        <dbReference type="WBParaSite" id="MBELARI_LOCUS15254"/>
    </source>
</evidence>
<dbReference type="Proteomes" id="UP000887575">
    <property type="component" value="Unassembled WGS sequence"/>
</dbReference>